<sequence>MDDGLLNTADVMARIIPRTARQEMHIRSQAFGAAKSMQSLHRGQVTDHTPTPAFHQPPFASQDAAALHASASSLYDFSDLEPNGTLTPAFFSSSEDGVDIPSFLDASIGTARLELLHTTSDPSPPSTEGLEDWMSQAVSKPPVEVRDAVLKHSMRTTFRVLRSWPRMLAKGFQLPPIIHLLQFKDGTPRPLTNCIALCKMWSGQCDDSTRPMFEDAVRKEVDIILSKYRSYDQPTLLAALQAIIIYLLLLIFPTPNQTSQSLVAPSLFNQVQTLGYYVASTGLILHEESTRAQPVWAIWSHVEAKRRSMCSLYLVHWAYSIYHSQVRFDCGRELARMPGPGAKFLWNATDEQSWNTLYTRWLAQWDEGRDFMFAEFVGIDPEVVMNRRAEIWLEDADELGFLMLSLATPYHEPLDQFPHRFSQMRNSMFLFIVHLRERLTRTWVLKAGMPSISQRTSRRHDRPIHPTLKQHRLMTRAFAVAQGGHSLCALVGKACQHEMQLLRPHGLEEELDIGSRHPVHGLEAQCRVID</sequence>
<evidence type="ECO:0000313" key="7">
    <source>
        <dbReference type="Proteomes" id="UP001408356"/>
    </source>
</evidence>
<keyword evidence="1" id="KW-0479">Metal-binding</keyword>
<evidence type="ECO:0000256" key="1">
    <source>
        <dbReference type="ARBA" id="ARBA00022723"/>
    </source>
</evidence>
<accession>A0ABR2VHP1</accession>
<gene>
    <name evidence="6" type="ORF">SUNI508_02865</name>
</gene>
<dbReference type="EMBL" id="JARVKF010000002">
    <property type="protein sequence ID" value="KAK9426424.1"/>
    <property type="molecule type" value="Genomic_DNA"/>
</dbReference>
<keyword evidence="4" id="KW-0804">Transcription</keyword>
<keyword evidence="5" id="KW-0539">Nucleus</keyword>
<evidence type="ECO:0000256" key="5">
    <source>
        <dbReference type="ARBA" id="ARBA00023242"/>
    </source>
</evidence>
<dbReference type="PANTHER" id="PTHR47660">
    <property type="entry name" value="TRANSCRIPTION FACTOR WITH C2H2 AND ZN(2)-CYS(6) DNA BINDING DOMAIN (EUROFUNG)-RELATED-RELATED"/>
    <property type="match status" value="1"/>
</dbReference>
<evidence type="ECO:0000256" key="2">
    <source>
        <dbReference type="ARBA" id="ARBA00022833"/>
    </source>
</evidence>
<name>A0ABR2VHP1_9PEZI</name>
<dbReference type="PANTHER" id="PTHR47660:SF3">
    <property type="entry name" value="FINGER DOMAIN PROTEIN, PUTATIVE (AFU_ORTHOLOGUE AFUA_4G03310)-RELATED"/>
    <property type="match status" value="1"/>
</dbReference>
<organism evidence="6 7">
    <name type="scientific">Seiridium unicorne</name>
    <dbReference type="NCBI Taxonomy" id="138068"/>
    <lineage>
        <taxon>Eukaryota</taxon>
        <taxon>Fungi</taxon>
        <taxon>Dikarya</taxon>
        <taxon>Ascomycota</taxon>
        <taxon>Pezizomycotina</taxon>
        <taxon>Sordariomycetes</taxon>
        <taxon>Xylariomycetidae</taxon>
        <taxon>Amphisphaeriales</taxon>
        <taxon>Sporocadaceae</taxon>
        <taxon>Seiridium</taxon>
    </lineage>
</organism>
<keyword evidence="7" id="KW-1185">Reference proteome</keyword>
<evidence type="ECO:0000256" key="4">
    <source>
        <dbReference type="ARBA" id="ARBA00023163"/>
    </source>
</evidence>
<reference evidence="6 7" key="1">
    <citation type="journal article" date="2024" name="J. Plant Pathol.">
        <title>Sequence and assembly of the genome of Seiridium unicorne, isolate CBS 538.82, causal agent of cypress canker disease.</title>
        <authorList>
            <person name="Scali E."/>
            <person name="Rocca G.D."/>
            <person name="Danti R."/>
            <person name="Garbelotto M."/>
            <person name="Barberini S."/>
            <person name="Baroncelli R."/>
            <person name="Emiliani G."/>
        </authorList>
    </citation>
    <scope>NUCLEOTIDE SEQUENCE [LARGE SCALE GENOMIC DNA]</scope>
    <source>
        <strain evidence="6 7">BM-138-508</strain>
    </source>
</reference>
<keyword evidence="2" id="KW-0862">Zinc</keyword>
<proteinExistence type="predicted"/>
<keyword evidence="3" id="KW-0805">Transcription regulation</keyword>
<dbReference type="Proteomes" id="UP001408356">
    <property type="component" value="Unassembled WGS sequence"/>
</dbReference>
<evidence type="ECO:0000313" key="6">
    <source>
        <dbReference type="EMBL" id="KAK9426424.1"/>
    </source>
</evidence>
<evidence type="ECO:0000256" key="3">
    <source>
        <dbReference type="ARBA" id="ARBA00023015"/>
    </source>
</evidence>
<protein>
    <submittedName>
        <fullName evidence="6">Zn(2)-C6 fungal-type domain-containing protein</fullName>
    </submittedName>
</protein>
<comment type="caution">
    <text evidence="6">The sequence shown here is derived from an EMBL/GenBank/DDBJ whole genome shotgun (WGS) entry which is preliminary data.</text>
</comment>